<evidence type="ECO:0000256" key="2">
    <source>
        <dbReference type="ARBA" id="ARBA00022540"/>
    </source>
</evidence>
<comment type="similarity">
    <text evidence="1 9">Belongs to the eukaryotic initiation factor 4E family.</text>
</comment>
<protein>
    <recommendedName>
        <fullName evidence="7">eIF-4F 25 kDa subunit</fullName>
    </recommendedName>
    <alternativeName>
        <fullName evidence="8">eIF-4F p26 subunit</fullName>
    </alternativeName>
    <alternativeName>
        <fullName evidence="6">mRNA cap-binding protein</fullName>
    </alternativeName>
</protein>
<evidence type="ECO:0000256" key="8">
    <source>
        <dbReference type="ARBA" id="ARBA00041713"/>
    </source>
</evidence>
<evidence type="ECO:0000256" key="7">
    <source>
        <dbReference type="ARBA" id="ARBA00032656"/>
    </source>
</evidence>
<keyword evidence="5 9" id="KW-0648">Protein biosynthesis</keyword>
<dbReference type="Proteomes" id="UP000631114">
    <property type="component" value="Unassembled WGS sequence"/>
</dbReference>
<dbReference type="PANTHER" id="PTHR11960">
    <property type="entry name" value="EUKARYOTIC TRANSLATION INITIATION FACTOR 4E RELATED"/>
    <property type="match status" value="1"/>
</dbReference>
<name>A0A835INC9_9MAGN</name>
<dbReference type="PANTHER" id="PTHR11960:SF8">
    <property type="entry name" value="EUKARYOTIC TRANSLATION INITIATION FACTOR 4E1-RELATED"/>
    <property type="match status" value="1"/>
</dbReference>
<evidence type="ECO:0000313" key="11">
    <source>
        <dbReference type="Proteomes" id="UP000631114"/>
    </source>
</evidence>
<evidence type="ECO:0000256" key="1">
    <source>
        <dbReference type="ARBA" id="ARBA00009860"/>
    </source>
</evidence>
<evidence type="ECO:0000256" key="4">
    <source>
        <dbReference type="ARBA" id="ARBA00022884"/>
    </source>
</evidence>
<evidence type="ECO:0000256" key="5">
    <source>
        <dbReference type="ARBA" id="ARBA00022917"/>
    </source>
</evidence>
<keyword evidence="3" id="KW-0810">Translation regulation</keyword>
<dbReference type="InterPro" id="IPR023398">
    <property type="entry name" value="TIF_eIF4e-like"/>
</dbReference>
<dbReference type="GO" id="GO:0016281">
    <property type="term" value="C:eukaryotic translation initiation factor 4F complex"/>
    <property type="evidence" value="ECO:0007669"/>
    <property type="project" value="TreeGrafter"/>
</dbReference>
<evidence type="ECO:0000313" key="10">
    <source>
        <dbReference type="EMBL" id="KAF9620871.1"/>
    </source>
</evidence>
<keyword evidence="4 9" id="KW-0694">RNA-binding</keyword>
<evidence type="ECO:0000256" key="9">
    <source>
        <dbReference type="RuleBase" id="RU004374"/>
    </source>
</evidence>
<dbReference type="SUPFAM" id="SSF55418">
    <property type="entry name" value="eIF4e-like"/>
    <property type="match status" value="1"/>
</dbReference>
<accession>A0A835INC9</accession>
<dbReference type="GO" id="GO:0006417">
    <property type="term" value="P:regulation of translation"/>
    <property type="evidence" value="ECO:0007669"/>
    <property type="project" value="UniProtKB-KW"/>
</dbReference>
<sequence length="157" mass="18497">MVMIHATKKEEQVEEEGQKMVDSISSSCGAVSSDQTCNHHPLEHAWTFWFDNPSAKSRQATWGSSIRPIYTFSTAELFWWYDSFSTIIFNCPRLMAVNNIYRRMQRSMTDMPRIAIAYERSQFSSRKTALHAYWYRRQSQNFPWLLIGFMLEISAIF</sequence>
<dbReference type="Pfam" id="PF01652">
    <property type="entry name" value="IF4E"/>
    <property type="match status" value="1"/>
</dbReference>
<keyword evidence="11" id="KW-1185">Reference proteome</keyword>
<comment type="caution">
    <text evidence="10">The sequence shown here is derived from an EMBL/GenBank/DDBJ whole genome shotgun (WGS) entry which is preliminary data.</text>
</comment>
<dbReference type="GO" id="GO:0000340">
    <property type="term" value="F:RNA 7-methylguanosine cap binding"/>
    <property type="evidence" value="ECO:0007669"/>
    <property type="project" value="TreeGrafter"/>
</dbReference>
<gene>
    <name evidence="10" type="ORF">IFM89_015112</name>
</gene>
<evidence type="ECO:0000256" key="3">
    <source>
        <dbReference type="ARBA" id="ARBA00022845"/>
    </source>
</evidence>
<dbReference type="Gene3D" id="3.30.760.10">
    <property type="entry name" value="RNA Cap, Translation Initiation Factor Eif4e"/>
    <property type="match status" value="1"/>
</dbReference>
<dbReference type="EMBL" id="JADFTS010000002">
    <property type="protein sequence ID" value="KAF9620871.1"/>
    <property type="molecule type" value="Genomic_DNA"/>
</dbReference>
<organism evidence="10 11">
    <name type="scientific">Coptis chinensis</name>
    <dbReference type="NCBI Taxonomy" id="261450"/>
    <lineage>
        <taxon>Eukaryota</taxon>
        <taxon>Viridiplantae</taxon>
        <taxon>Streptophyta</taxon>
        <taxon>Embryophyta</taxon>
        <taxon>Tracheophyta</taxon>
        <taxon>Spermatophyta</taxon>
        <taxon>Magnoliopsida</taxon>
        <taxon>Ranunculales</taxon>
        <taxon>Ranunculaceae</taxon>
        <taxon>Coptidoideae</taxon>
        <taxon>Coptis</taxon>
    </lineage>
</organism>
<dbReference type="OrthoDB" id="590761at2759"/>
<keyword evidence="2 9" id="KW-0396">Initiation factor</keyword>
<proteinExistence type="inferred from homology"/>
<dbReference type="GO" id="GO:0003743">
    <property type="term" value="F:translation initiation factor activity"/>
    <property type="evidence" value="ECO:0007669"/>
    <property type="project" value="UniProtKB-KW"/>
</dbReference>
<evidence type="ECO:0000256" key="6">
    <source>
        <dbReference type="ARBA" id="ARBA00030245"/>
    </source>
</evidence>
<reference evidence="10 11" key="1">
    <citation type="submission" date="2020-10" db="EMBL/GenBank/DDBJ databases">
        <title>The Coptis chinensis genome and diversification of protoberbering-type alkaloids.</title>
        <authorList>
            <person name="Wang B."/>
            <person name="Shu S."/>
            <person name="Song C."/>
            <person name="Liu Y."/>
        </authorList>
    </citation>
    <scope>NUCLEOTIDE SEQUENCE [LARGE SCALE GENOMIC DNA]</scope>
    <source>
        <strain evidence="10">HL-2020</strain>
        <tissue evidence="10">Leaf</tissue>
    </source>
</reference>
<dbReference type="InterPro" id="IPR001040">
    <property type="entry name" value="TIF_eIF_4E"/>
</dbReference>
<dbReference type="AlphaFoldDB" id="A0A835INC9"/>